<dbReference type="InterPro" id="IPR001647">
    <property type="entry name" value="HTH_TetR"/>
</dbReference>
<evidence type="ECO:0000256" key="2">
    <source>
        <dbReference type="ARBA" id="ARBA00023125"/>
    </source>
</evidence>
<dbReference type="EMBL" id="JACCBN010000001">
    <property type="protein sequence ID" value="NYD39739.1"/>
    <property type="molecule type" value="Genomic_DNA"/>
</dbReference>
<reference evidence="7 8" key="1">
    <citation type="submission" date="2020-07" db="EMBL/GenBank/DDBJ databases">
        <title>Sequencing the genomes of 1000 actinobacteria strains.</title>
        <authorList>
            <person name="Klenk H.-P."/>
        </authorList>
    </citation>
    <scope>NUCLEOTIDE SEQUENCE [LARGE SCALE GENOMIC DNA]</scope>
    <source>
        <strain evidence="7 8">DSM 45772</strain>
    </source>
</reference>
<evidence type="ECO:0000259" key="6">
    <source>
        <dbReference type="PROSITE" id="PS50977"/>
    </source>
</evidence>
<dbReference type="AlphaFoldDB" id="A0A7Y9E1X4"/>
<evidence type="ECO:0000256" key="3">
    <source>
        <dbReference type="ARBA" id="ARBA00023163"/>
    </source>
</evidence>
<keyword evidence="3" id="KW-0804">Transcription</keyword>
<dbReference type="PANTHER" id="PTHR30055:SF234">
    <property type="entry name" value="HTH-TYPE TRANSCRIPTIONAL REGULATOR BETI"/>
    <property type="match status" value="1"/>
</dbReference>
<protein>
    <submittedName>
        <fullName evidence="7">AcrR family transcriptional regulator</fullName>
    </submittedName>
</protein>
<dbReference type="PRINTS" id="PR00455">
    <property type="entry name" value="HTHTETR"/>
</dbReference>
<dbReference type="InterPro" id="IPR050109">
    <property type="entry name" value="HTH-type_TetR-like_transc_reg"/>
</dbReference>
<feature type="domain" description="HTH tetR-type" evidence="6">
    <location>
        <begin position="22"/>
        <end position="82"/>
    </location>
</feature>
<evidence type="ECO:0000256" key="5">
    <source>
        <dbReference type="SAM" id="MobiDB-lite"/>
    </source>
</evidence>
<dbReference type="PANTHER" id="PTHR30055">
    <property type="entry name" value="HTH-TYPE TRANSCRIPTIONAL REGULATOR RUTR"/>
    <property type="match status" value="1"/>
</dbReference>
<keyword evidence="8" id="KW-1185">Reference proteome</keyword>
<name>A0A7Y9E1X4_9PSEU</name>
<keyword evidence="2 4" id="KW-0238">DNA-binding</keyword>
<dbReference type="SUPFAM" id="SSF46689">
    <property type="entry name" value="Homeodomain-like"/>
    <property type="match status" value="1"/>
</dbReference>
<dbReference type="Gene3D" id="1.10.10.60">
    <property type="entry name" value="Homeodomain-like"/>
    <property type="match status" value="1"/>
</dbReference>
<dbReference type="SUPFAM" id="SSF48498">
    <property type="entry name" value="Tetracyclin repressor-like, C-terminal domain"/>
    <property type="match status" value="1"/>
</dbReference>
<organism evidence="7 8">
    <name type="scientific">Actinomycetospora corticicola</name>
    <dbReference type="NCBI Taxonomy" id="663602"/>
    <lineage>
        <taxon>Bacteria</taxon>
        <taxon>Bacillati</taxon>
        <taxon>Actinomycetota</taxon>
        <taxon>Actinomycetes</taxon>
        <taxon>Pseudonocardiales</taxon>
        <taxon>Pseudonocardiaceae</taxon>
        <taxon>Actinomycetospora</taxon>
    </lineage>
</organism>
<gene>
    <name evidence="7" type="ORF">BJ983_005841</name>
</gene>
<evidence type="ECO:0000256" key="1">
    <source>
        <dbReference type="ARBA" id="ARBA00023015"/>
    </source>
</evidence>
<dbReference type="Pfam" id="PF00440">
    <property type="entry name" value="TetR_N"/>
    <property type="match status" value="1"/>
</dbReference>
<evidence type="ECO:0000256" key="4">
    <source>
        <dbReference type="PROSITE-ProRule" id="PRU00335"/>
    </source>
</evidence>
<dbReference type="RefSeq" id="WP_343054413.1">
    <property type="nucleotide sequence ID" value="NZ_BAABHP010000032.1"/>
</dbReference>
<dbReference type="PROSITE" id="PS50977">
    <property type="entry name" value="HTH_TETR_2"/>
    <property type="match status" value="1"/>
</dbReference>
<accession>A0A7Y9E1X4</accession>
<feature type="DNA-binding region" description="H-T-H motif" evidence="4">
    <location>
        <begin position="45"/>
        <end position="64"/>
    </location>
</feature>
<dbReference type="Gene3D" id="1.10.357.10">
    <property type="entry name" value="Tetracycline Repressor, domain 2"/>
    <property type="match status" value="1"/>
</dbReference>
<sequence>MVPPSAPSTDGGVSSGRGAKSARTRRRVVDAAAHVLVRRGYAGTRLSDVAAVAQVQAPAIYYYFSSRDELIEEAVAVGLAQARALVEEALAAADGSPLERLRVAVAAHLSTLLTHSDHAAAAIRTVPQLPESMRARHRQAERDYIEIWRGLVADARAAGEIDPDLDPGVALMVVLGALNWTAEWWDPERGSLEGIIDTAQRLVVDGLAADHE</sequence>
<dbReference type="GO" id="GO:0003700">
    <property type="term" value="F:DNA-binding transcription factor activity"/>
    <property type="evidence" value="ECO:0007669"/>
    <property type="project" value="TreeGrafter"/>
</dbReference>
<evidence type="ECO:0000313" key="7">
    <source>
        <dbReference type="EMBL" id="NYD39739.1"/>
    </source>
</evidence>
<keyword evidence="1" id="KW-0805">Transcription regulation</keyword>
<dbReference type="InterPro" id="IPR009057">
    <property type="entry name" value="Homeodomain-like_sf"/>
</dbReference>
<dbReference type="GO" id="GO:0000976">
    <property type="term" value="F:transcription cis-regulatory region binding"/>
    <property type="evidence" value="ECO:0007669"/>
    <property type="project" value="TreeGrafter"/>
</dbReference>
<dbReference type="InterPro" id="IPR036271">
    <property type="entry name" value="Tet_transcr_reg_TetR-rel_C_sf"/>
</dbReference>
<dbReference type="Proteomes" id="UP000535890">
    <property type="component" value="Unassembled WGS sequence"/>
</dbReference>
<feature type="region of interest" description="Disordered" evidence="5">
    <location>
        <begin position="1"/>
        <end position="25"/>
    </location>
</feature>
<dbReference type="Pfam" id="PF17932">
    <property type="entry name" value="TetR_C_24"/>
    <property type="match status" value="1"/>
</dbReference>
<dbReference type="InterPro" id="IPR041490">
    <property type="entry name" value="KstR2_TetR_C"/>
</dbReference>
<comment type="caution">
    <text evidence="7">The sequence shown here is derived from an EMBL/GenBank/DDBJ whole genome shotgun (WGS) entry which is preliminary data.</text>
</comment>
<evidence type="ECO:0000313" key="8">
    <source>
        <dbReference type="Proteomes" id="UP000535890"/>
    </source>
</evidence>
<proteinExistence type="predicted"/>